<dbReference type="Proteomes" id="UP001501705">
    <property type="component" value="Unassembled WGS sequence"/>
</dbReference>
<reference evidence="4" key="1">
    <citation type="journal article" date="2019" name="Int. J. Syst. Evol. Microbiol.">
        <title>The Global Catalogue of Microorganisms (GCM) 10K type strain sequencing project: providing services to taxonomists for standard genome sequencing and annotation.</title>
        <authorList>
            <consortium name="The Broad Institute Genomics Platform"/>
            <consortium name="The Broad Institute Genome Sequencing Center for Infectious Disease"/>
            <person name="Wu L."/>
            <person name="Ma J."/>
        </authorList>
    </citation>
    <scope>NUCLEOTIDE SEQUENCE [LARGE SCALE GENOMIC DNA]</scope>
    <source>
        <strain evidence="4">JCM 15572</strain>
    </source>
</reference>
<protein>
    <recommendedName>
        <fullName evidence="5">Carbon monoxide dehydrogenase subunit G</fullName>
    </recommendedName>
</protein>
<evidence type="ECO:0000256" key="2">
    <source>
        <dbReference type="SAM" id="Phobius"/>
    </source>
</evidence>
<organism evidence="3 4">
    <name type="scientific">Kribbella hippodromi</name>
    <dbReference type="NCBI Taxonomy" id="434347"/>
    <lineage>
        <taxon>Bacteria</taxon>
        <taxon>Bacillati</taxon>
        <taxon>Actinomycetota</taxon>
        <taxon>Actinomycetes</taxon>
        <taxon>Propionibacteriales</taxon>
        <taxon>Kribbellaceae</taxon>
        <taxon>Kribbella</taxon>
    </lineage>
</organism>
<accession>A0ABP4MWS5</accession>
<dbReference type="RefSeq" id="WP_344231715.1">
    <property type="nucleotide sequence ID" value="NZ_BAAAPH010000002.1"/>
</dbReference>
<name>A0ABP4MWS5_9ACTN</name>
<gene>
    <name evidence="3" type="ORF">GCM10009804_05660</name>
</gene>
<proteinExistence type="predicted"/>
<evidence type="ECO:0000313" key="3">
    <source>
        <dbReference type="EMBL" id="GAA1551672.1"/>
    </source>
</evidence>
<keyword evidence="2" id="KW-0472">Membrane</keyword>
<keyword evidence="2" id="KW-0812">Transmembrane</keyword>
<evidence type="ECO:0008006" key="5">
    <source>
        <dbReference type="Google" id="ProtNLM"/>
    </source>
</evidence>
<comment type="caution">
    <text evidence="3">The sequence shown here is derived from an EMBL/GenBank/DDBJ whole genome shotgun (WGS) entry which is preliminary data.</text>
</comment>
<dbReference type="Gene3D" id="3.30.530.20">
    <property type="match status" value="1"/>
</dbReference>
<dbReference type="PANTHER" id="PTHR38588">
    <property type="entry name" value="BLL0334 PROTEIN"/>
    <property type="match status" value="1"/>
</dbReference>
<evidence type="ECO:0000313" key="4">
    <source>
        <dbReference type="Proteomes" id="UP001501705"/>
    </source>
</evidence>
<keyword evidence="4" id="KW-1185">Reference proteome</keyword>
<dbReference type="EMBL" id="BAAAPH010000002">
    <property type="protein sequence ID" value="GAA1551672.1"/>
    <property type="molecule type" value="Genomic_DNA"/>
</dbReference>
<feature type="compositionally biased region" description="Low complexity" evidence="1">
    <location>
        <begin position="150"/>
        <end position="175"/>
    </location>
</feature>
<dbReference type="PANTHER" id="PTHR38588:SF1">
    <property type="entry name" value="BLL0334 PROTEIN"/>
    <property type="match status" value="1"/>
</dbReference>
<dbReference type="Pfam" id="PF06240">
    <property type="entry name" value="COXG"/>
    <property type="match status" value="1"/>
</dbReference>
<keyword evidence="2" id="KW-1133">Transmembrane helix</keyword>
<feature type="transmembrane region" description="Helical" evidence="2">
    <location>
        <begin position="224"/>
        <end position="241"/>
    </location>
</feature>
<sequence>MKLEHAFVVPAPIGEVWDAFNDLERVVPCFPGATLESYEGDVFTGSCRVKLGPVSLLYTGSGTFLERDAGDHHAVVDAKGKDKRGNGTATARVTTKLSEADPGTTRVTVDTDLTITGRPAQFGRGLIQDISTKLLNQFTTCLESKLTTQPAGTPESAGSGGPPASDAPATPATSAEQGSPSGADSTGAGAGERGAAAPGDAPEPEDAIALDLGSTVLPLLARRAAPYLIGAALALILRHLIRR</sequence>
<dbReference type="CDD" id="cd07823">
    <property type="entry name" value="SRPBCC_5"/>
    <property type="match status" value="1"/>
</dbReference>
<evidence type="ECO:0000256" key="1">
    <source>
        <dbReference type="SAM" id="MobiDB-lite"/>
    </source>
</evidence>
<dbReference type="SUPFAM" id="SSF55961">
    <property type="entry name" value="Bet v1-like"/>
    <property type="match status" value="1"/>
</dbReference>
<dbReference type="InterPro" id="IPR010419">
    <property type="entry name" value="CO_DH_gsu"/>
</dbReference>
<feature type="region of interest" description="Disordered" evidence="1">
    <location>
        <begin position="146"/>
        <end position="206"/>
    </location>
</feature>
<dbReference type="InterPro" id="IPR023393">
    <property type="entry name" value="START-like_dom_sf"/>
</dbReference>